<dbReference type="CDD" id="cd07302">
    <property type="entry name" value="CHD"/>
    <property type="match status" value="1"/>
</dbReference>
<evidence type="ECO:0000313" key="3">
    <source>
        <dbReference type="Proteomes" id="UP000226442"/>
    </source>
</evidence>
<dbReference type="SUPFAM" id="SSF55073">
    <property type="entry name" value="Nucleotide cyclase"/>
    <property type="match status" value="1"/>
</dbReference>
<dbReference type="Gene3D" id="3.30.70.1230">
    <property type="entry name" value="Nucleotide cyclase"/>
    <property type="match status" value="1"/>
</dbReference>
<dbReference type="RefSeq" id="WP_096831327.1">
    <property type="nucleotide sequence ID" value="NZ_NXIB02000168.1"/>
</dbReference>
<dbReference type="InterPro" id="IPR001054">
    <property type="entry name" value="A/G_cyclase"/>
</dbReference>
<dbReference type="AlphaFoldDB" id="A0A2G4EVU4"/>
<dbReference type="GO" id="GO:0009190">
    <property type="term" value="P:cyclic nucleotide biosynthetic process"/>
    <property type="evidence" value="ECO:0007669"/>
    <property type="project" value="InterPro"/>
</dbReference>
<protein>
    <submittedName>
        <fullName evidence="2">Adenylate/guanylate cyclase domain-containing protein</fullName>
    </submittedName>
</protein>
<gene>
    <name evidence="2" type="ORF">CP500_020375</name>
</gene>
<dbReference type="PROSITE" id="PS50125">
    <property type="entry name" value="GUANYLATE_CYCLASE_2"/>
    <property type="match status" value="1"/>
</dbReference>
<comment type="caution">
    <text evidence="2">The sequence shown here is derived from an EMBL/GenBank/DDBJ whole genome shotgun (WGS) entry which is preliminary data.</text>
</comment>
<dbReference type="EMBL" id="NXIB02000168">
    <property type="protein sequence ID" value="PHX53639.1"/>
    <property type="molecule type" value="Genomic_DNA"/>
</dbReference>
<proteinExistence type="predicted"/>
<sequence>MKTNNRACLEKLLQERNERPEKMAEIDAQINATFRQSHVIMVIDMSGFSRTTVRHGIIHCLAMIHRMHAIVYPVIAECGGTVVKEEADNIFAVFPDVKSAVQAAIDSLKHTGAVNTTLPPEMDIYLCIGIGCGDVLMLEGEDMYGSEFNLASKLGEDLAEQGEILLTNSAFEKFEGKKEDWEKVEFSISGLELVAYKRVIYSSPK</sequence>
<name>A0A2G4EVU4_9CYAN</name>
<dbReference type="OrthoDB" id="335689at2"/>
<keyword evidence="3" id="KW-1185">Reference proteome</keyword>
<evidence type="ECO:0000259" key="1">
    <source>
        <dbReference type="PROSITE" id="PS50125"/>
    </source>
</evidence>
<dbReference type="GO" id="GO:0035556">
    <property type="term" value="P:intracellular signal transduction"/>
    <property type="evidence" value="ECO:0007669"/>
    <property type="project" value="InterPro"/>
</dbReference>
<reference evidence="2" key="1">
    <citation type="submission" date="2017-10" db="EMBL/GenBank/DDBJ databases">
        <title>Draft genome sequence of the planktic cyanobacteria Tychonema bourrellyi isolated from alpine lentic freshwater.</title>
        <authorList>
            <person name="Tett A."/>
            <person name="Armanini F."/>
            <person name="Asnicar F."/>
            <person name="Boscaini A."/>
            <person name="Pasolli E."/>
            <person name="Zolfo M."/>
            <person name="Donati C."/>
            <person name="Salmaso N."/>
            <person name="Segata N."/>
        </authorList>
    </citation>
    <scope>NUCLEOTIDE SEQUENCE</scope>
    <source>
        <strain evidence="2">FEM_GT703</strain>
    </source>
</reference>
<dbReference type="GO" id="GO:0004016">
    <property type="term" value="F:adenylate cyclase activity"/>
    <property type="evidence" value="ECO:0007669"/>
    <property type="project" value="UniProtKB-ARBA"/>
</dbReference>
<dbReference type="Proteomes" id="UP000226442">
    <property type="component" value="Unassembled WGS sequence"/>
</dbReference>
<accession>A0A2G4EVU4</accession>
<feature type="domain" description="Guanylate cyclase" evidence="1">
    <location>
        <begin position="39"/>
        <end position="155"/>
    </location>
</feature>
<evidence type="ECO:0000313" key="2">
    <source>
        <dbReference type="EMBL" id="PHX53639.1"/>
    </source>
</evidence>
<dbReference type="InterPro" id="IPR029787">
    <property type="entry name" value="Nucleotide_cyclase"/>
</dbReference>
<organism evidence="2 3">
    <name type="scientific">Tychonema bourrellyi FEM_GT703</name>
    <dbReference type="NCBI Taxonomy" id="2040638"/>
    <lineage>
        <taxon>Bacteria</taxon>
        <taxon>Bacillati</taxon>
        <taxon>Cyanobacteriota</taxon>
        <taxon>Cyanophyceae</taxon>
        <taxon>Oscillatoriophycideae</taxon>
        <taxon>Oscillatoriales</taxon>
        <taxon>Microcoleaceae</taxon>
        <taxon>Tychonema</taxon>
    </lineage>
</organism>